<keyword evidence="4" id="KW-1185">Reference proteome</keyword>
<evidence type="ECO:0008006" key="5">
    <source>
        <dbReference type="Google" id="ProtNLM"/>
    </source>
</evidence>
<feature type="compositionally biased region" description="Low complexity" evidence="1">
    <location>
        <begin position="523"/>
        <end position="535"/>
    </location>
</feature>
<dbReference type="GO" id="GO:0015079">
    <property type="term" value="F:potassium ion transmembrane transporter activity"/>
    <property type="evidence" value="ECO:0007669"/>
    <property type="project" value="InterPro"/>
</dbReference>
<accession>A0A427YMX9</accession>
<evidence type="ECO:0000256" key="1">
    <source>
        <dbReference type="SAM" id="MobiDB-lite"/>
    </source>
</evidence>
<dbReference type="Proteomes" id="UP000279259">
    <property type="component" value="Unassembled WGS sequence"/>
</dbReference>
<proteinExistence type="predicted"/>
<keyword evidence="2" id="KW-0812">Transmembrane</keyword>
<feature type="compositionally biased region" description="Polar residues" evidence="1">
    <location>
        <begin position="475"/>
        <end position="490"/>
    </location>
</feature>
<dbReference type="OrthoDB" id="2128042at2759"/>
<feature type="compositionally biased region" description="Basic and acidic residues" evidence="1">
    <location>
        <begin position="544"/>
        <end position="556"/>
    </location>
</feature>
<dbReference type="GO" id="GO:0005886">
    <property type="term" value="C:plasma membrane"/>
    <property type="evidence" value="ECO:0007669"/>
    <property type="project" value="InterPro"/>
</dbReference>
<dbReference type="AlphaFoldDB" id="A0A427YMX9"/>
<feature type="transmembrane region" description="Helical" evidence="2">
    <location>
        <begin position="227"/>
        <end position="255"/>
    </location>
</feature>
<feature type="region of interest" description="Disordered" evidence="1">
    <location>
        <begin position="427"/>
        <end position="606"/>
    </location>
</feature>
<reference evidence="3 4" key="1">
    <citation type="submission" date="2018-11" db="EMBL/GenBank/DDBJ databases">
        <title>Genome sequence of Saitozyma podzolica DSM 27192.</title>
        <authorList>
            <person name="Aliyu H."/>
            <person name="Gorte O."/>
            <person name="Ochsenreither K."/>
        </authorList>
    </citation>
    <scope>NUCLEOTIDE SEQUENCE [LARGE SCALE GENOMIC DNA]</scope>
    <source>
        <strain evidence="3 4">DSM 27192</strain>
    </source>
</reference>
<protein>
    <recommendedName>
        <fullName evidence="5">Vacuolar protein</fullName>
    </recommendedName>
</protein>
<dbReference type="EMBL" id="RSCD01000006">
    <property type="protein sequence ID" value="RSH92426.1"/>
    <property type="molecule type" value="Genomic_DNA"/>
</dbReference>
<evidence type="ECO:0000313" key="4">
    <source>
        <dbReference type="Proteomes" id="UP000279259"/>
    </source>
</evidence>
<evidence type="ECO:0000313" key="3">
    <source>
        <dbReference type="EMBL" id="RSH92426.1"/>
    </source>
</evidence>
<name>A0A427YMX9_9TREE</name>
<feature type="transmembrane region" description="Helical" evidence="2">
    <location>
        <begin position="125"/>
        <end position="143"/>
    </location>
</feature>
<evidence type="ECO:0000256" key="2">
    <source>
        <dbReference type="SAM" id="Phobius"/>
    </source>
</evidence>
<feature type="compositionally biased region" description="Polar residues" evidence="1">
    <location>
        <begin position="435"/>
        <end position="451"/>
    </location>
</feature>
<keyword evidence="2" id="KW-0472">Membrane</keyword>
<dbReference type="InterPro" id="IPR031606">
    <property type="entry name" value="Kch1/2"/>
</dbReference>
<dbReference type="Pfam" id="PF16944">
    <property type="entry name" value="KCH"/>
    <property type="match status" value="1"/>
</dbReference>
<sequence>MCCEADWKREVVPDHKFDFVNVREFHKTDFLTRLKYIWRYILLIKSMAVYGLDIFTAVTMISSNNVSELELDSSQARAPTHDPRAVAPVAVEWAGGAVTPMLPIWTNAITRQCDTDCAFTVKFTIAKWVFVGCIIFSFLLLAYECWKAKQNYDNFCLFCQIDSSAKKTDNFAFFIFFTFKGWKRLLLADGPRQSINGIILFSFGKAMGFETNNIPAYWNNDALTAMLLFSMIATVLIFAGSLILLIAAAVLYVPFLCYIQGNLKEYVCHKVDKRIAELIKRMQKQRVKRAAALENKMAREGIRNSHGDIIKGTALQPTLPNVGMDDDDLAMKAQRKAERAGMSLPKRDEYDDTGIYPGRYEYEAYNGYPPTVDYNQPYPGGFAADDYGSTTRLAGAAAPMGISYPPLRPPSPAAPMRYQAAGGPNSYAAVPSLPPSRSQTNFSTSTYNRPLSPSYDYPQQGPPSAFPNSSSSRSLTGLQSGPSRSYTTSPSPAPMPSRQASIPMPAPQPVVRRPSLHYGEPVSSPTGMSSLSGSSRNLYGTSTDRGEAERDRDYEGARPVSGLAYDDPTHDALGSSGSSSEEGLPEYSAGPGPGPSNGDWRPDYKR</sequence>
<feature type="transmembrane region" description="Helical" evidence="2">
    <location>
        <begin position="40"/>
        <end position="61"/>
    </location>
</feature>
<keyword evidence="2" id="KW-1133">Transmembrane helix</keyword>
<dbReference type="STRING" id="1890683.A0A427YMX9"/>
<gene>
    <name evidence="3" type="ORF">EHS25_008841</name>
</gene>
<dbReference type="PANTHER" id="PTHR36424">
    <property type="entry name" value="PHEROMONE-REGULATED MEMBRANE PROTEIN 6"/>
    <property type="match status" value="1"/>
</dbReference>
<comment type="caution">
    <text evidence="3">The sequence shown here is derived from an EMBL/GenBank/DDBJ whole genome shotgun (WGS) entry which is preliminary data.</text>
</comment>
<dbReference type="PANTHER" id="PTHR36424:SF1">
    <property type="entry name" value="LOW AFFINITY K(+) TRANSPORTER 1-RELATED"/>
    <property type="match status" value="1"/>
</dbReference>
<organism evidence="3 4">
    <name type="scientific">Saitozyma podzolica</name>
    <dbReference type="NCBI Taxonomy" id="1890683"/>
    <lineage>
        <taxon>Eukaryota</taxon>
        <taxon>Fungi</taxon>
        <taxon>Dikarya</taxon>
        <taxon>Basidiomycota</taxon>
        <taxon>Agaricomycotina</taxon>
        <taxon>Tremellomycetes</taxon>
        <taxon>Tremellales</taxon>
        <taxon>Trimorphomycetaceae</taxon>
        <taxon>Saitozyma</taxon>
    </lineage>
</organism>